<gene>
    <name evidence="8" type="ORF">GXM_06664</name>
</gene>
<dbReference type="InterPro" id="IPR038255">
    <property type="entry name" value="PBS_linker_sf"/>
</dbReference>
<evidence type="ECO:0000256" key="4">
    <source>
        <dbReference type="ARBA" id="ARBA00023078"/>
    </source>
</evidence>
<proteinExistence type="inferred from homology"/>
<evidence type="ECO:0000313" key="9">
    <source>
        <dbReference type="Proteomes" id="UP000326678"/>
    </source>
</evidence>
<dbReference type="PROSITE" id="PS51445">
    <property type="entry name" value="PBS_LINKER"/>
    <property type="match status" value="1"/>
</dbReference>
<keyword evidence="2" id="KW-0042">Antenna complex</keyword>
<evidence type="ECO:0000256" key="2">
    <source>
        <dbReference type="ARBA" id="ARBA00022549"/>
    </source>
</evidence>
<keyword evidence="4" id="KW-0793">Thylakoid</keyword>
<evidence type="ECO:0000256" key="3">
    <source>
        <dbReference type="ARBA" id="ARBA00022738"/>
    </source>
</evidence>
<evidence type="ECO:0000313" key="8">
    <source>
        <dbReference type="EMBL" id="QFS49170.1"/>
    </source>
</evidence>
<feature type="domain" description="PBS-linker" evidence="7">
    <location>
        <begin position="1"/>
        <end position="47"/>
    </location>
</feature>
<dbReference type="GO" id="GO:0015979">
    <property type="term" value="P:photosynthesis"/>
    <property type="evidence" value="ECO:0007669"/>
    <property type="project" value="InterPro"/>
</dbReference>
<dbReference type="AlphaFoldDB" id="A0A5P8W937"/>
<dbReference type="EMBL" id="CP045226">
    <property type="protein sequence ID" value="QFS49170.1"/>
    <property type="molecule type" value="Genomic_DNA"/>
</dbReference>
<dbReference type="InterPro" id="IPR001297">
    <property type="entry name" value="PBS_linker_dom"/>
</dbReference>
<evidence type="ECO:0000256" key="6">
    <source>
        <dbReference type="PROSITE-ProRule" id="PRU00775"/>
    </source>
</evidence>
<protein>
    <submittedName>
        <fullName evidence="8">Photosystem I reaction center subunit XII</fullName>
    </submittedName>
</protein>
<dbReference type="Gene3D" id="1.10.3130.20">
    <property type="entry name" value="Phycobilisome linker domain"/>
    <property type="match status" value="1"/>
</dbReference>
<dbReference type="Pfam" id="PF00427">
    <property type="entry name" value="PBS_linker_poly"/>
    <property type="match status" value="1"/>
</dbReference>
<comment type="similarity">
    <text evidence="6">Belongs to the phycobilisome linker protein family.</text>
</comment>
<dbReference type="Proteomes" id="UP000326678">
    <property type="component" value="Chromosome Gxm1"/>
</dbReference>
<comment type="subcellular location">
    <subcellularLocation>
        <location evidence="1">Endomembrane system</location>
    </subcellularLocation>
</comment>
<evidence type="ECO:0000256" key="5">
    <source>
        <dbReference type="ARBA" id="ARBA00023136"/>
    </source>
</evidence>
<dbReference type="KEGG" id="nsh:GXM_06664"/>
<evidence type="ECO:0000259" key="7">
    <source>
        <dbReference type="PROSITE" id="PS51445"/>
    </source>
</evidence>
<reference evidence="8 9" key="1">
    <citation type="submission" date="2019-10" db="EMBL/GenBank/DDBJ databases">
        <title>Genomic and transcriptomic insights into the perfect genentic adaptation of a filamentous nitrogen-fixing cyanobacterium to rice fields.</title>
        <authorList>
            <person name="Chen Z."/>
        </authorList>
    </citation>
    <scope>NUCLEOTIDE SEQUENCE [LARGE SCALE GENOMIC DNA]</scope>
    <source>
        <strain evidence="8">CCNUC1</strain>
    </source>
</reference>
<name>A0A5P8W937_9NOSO</name>
<keyword evidence="9" id="KW-1185">Reference proteome</keyword>
<dbReference type="GO" id="GO:0030089">
    <property type="term" value="C:phycobilisome"/>
    <property type="evidence" value="ECO:0007669"/>
    <property type="project" value="UniProtKB-UniRule"/>
</dbReference>
<organism evidence="8 9">
    <name type="scientific">Nostoc sphaeroides CCNUC1</name>
    <dbReference type="NCBI Taxonomy" id="2653204"/>
    <lineage>
        <taxon>Bacteria</taxon>
        <taxon>Bacillati</taxon>
        <taxon>Cyanobacteriota</taxon>
        <taxon>Cyanophyceae</taxon>
        <taxon>Nostocales</taxon>
        <taxon>Nostocaceae</taxon>
        <taxon>Nostoc</taxon>
    </lineage>
</organism>
<dbReference type="GO" id="GO:0012505">
    <property type="term" value="C:endomembrane system"/>
    <property type="evidence" value="ECO:0007669"/>
    <property type="project" value="UniProtKB-SubCell"/>
</dbReference>
<keyword evidence="5" id="KW-0472">Membrane</keyword>
<accession>A0A5P8W937</accession>
<keyword evidence="3 6" id="KW-0605">Phycobilisome</keyword>
<sequence>MESEQMNVPESQCKRSEISDRELVRLVVKSELYNSQFFQQLPSLLGN</sequence>
<evidence type="ECO:0000256" key="1">
    <source>
        <dbReference type="ARBA" id="ARBA00004308"/>
    </source>
</evidence>